<dbReference type="InterPro" id="IPR018392">
    <property type="entry name" value="LysM"/>
</dbReference>
<dbReference type="GO" id="GO:0008234">
    <property type="term" value="F:cysteine-type peptidase activity"/>
    <property type="evidence" value="ECO:0007669"/>
    <property type="project" value="UniProtKB-KW"/>
</dbReference>
<dbReference type="Gene3D" id="3.90.1720.10">
    <property type="entry name" value="endopeptidase domain like (from Nostoc punctiforme)"/>
    <property type="match status" value="1"/>
</dbReference>
<dbReference type="InterPro" id="IPR000064">
    <property type="entry name" value="NLP_P60_dom"/>
</dbReference>
<evidence type="ECO:0000256" key="8">
    <source>
        <dbReference type="SAM" id="SignalP"/>
    </source>
</evidence>
<dbReference type="SUPFAM" id="SSF54001">
    <property type="entry name" value="Cysteine proteinases"/>
    <property type="match status" value="1"/>
</dbReference>
<evidence type="ECO:0000259" key="9">
    <source>
        <dbReference type="PROSITE" id="PS51782"/>
    </source>
</evidence>
<feature type="region of interest" description="Disordered" evidence="7">
    <location>
        <begin position="72"/>
        <end position="93"/>
    </location>
</feature>
<dbReference type="PROSITE" id="PS51782">
    <property type="entry name" value="LYSM"/>
    <property type="match status" value="3"/>
</dbReference>
<dbReference type="PANTHER" id="PTHR47053:SF1">
    <property type="entry name" value="MUREIN DD-ENDOPEPTIDASE MEPH-RELATED"/>
    <property type="match status" value="1"/>
</dbReference>
<feature type="region of interest" description="Disordered" evidence="7">
    <location>
        <begin position="142"/>
        <end position="169"/>
    </location>
</feature>
<feature type="domain" description="LysM" evidence="9">
    <location>
        <begin position="169"/>
        <end position="212"/>
    </location>
</feature>
<keyword evidence="5" id="KW-0378">Hydrolase</keyword>
<evidence type="ECO:0000256" key="3">
    <source>
        <dbReference type="ARBA" id="ARBA00022729"/>
    </source>
</evidence>
<reference evidence="11 12" key="1">
    <citation type="journal article" date="2020" name="G3 (Bethesda)">
        <title>Whole Genome Sequencing and Comparative Genomics of Two Nematicidal Bacillus Strains Reveals a Wide Range of Possible Virulence Factors.</title>
        <authorList>
            <person name="Susic N."/>
            <person name="Janezic S."/>
            <person name="Rupnik M."/>
            <person name="Geric Stare B."/>
        </authorList>
    </citation>
    <scope>NUCLEOTIDE SEQUENCE [LARGE SCALE GENOMIC DNA]</scope>
    <source>
        <strain evidence="11 12">I-1582</strain>
    </source>
</reference>
<dbReference type="InterPro" id="IPR038765">
    <property type="entry name" value="Papain-like_cys_pep_sf"/>
</dbReference>
<feature type="domain" description="LysM" evidence="9">
    <location>
        <begin position="95"/>
        <end position="138"/>
    </location>
</feature>
<feature type="domain" description="LysM" evidence="9">
    <location>
        <begin position="25"/>
        <end position="68"/>
    </location>
</feature>
<feature type="chain" id="PRO_5031474717" description="Peptidoglycan hydrolase" evidence="8">
    <location>
        <begin position="25"/>
        <end position="354"/>
    </location>
</feature>
<evidence type="ECO:0000256" key="7">
    <source>
        <dbReference type="SAM" id="MobiDB-lite"/>
    </source>
</evidence>
<name>A0A800MWD8_CYTFI</name>
<keyword evidence="4" id="KW-0677">Repeat</keyword>
<dbReference type="GO" id="GO:0006508">
    <property type="term" value="P:proteolysis"/>
    <property type="evidence" value="ECO:0007669"/>
    <property type="project" value="UniProtKB-KW"/>
</dbReference>
<dbReference type="Gene3D" id="3.10.350.10">
    <property type="entry name" value="LysM domain"/>
    <property type="match status" value="3"/>
</dbReference>
<protein>
    <recommendedName>
        <fullName evidence="13">Peptidoglycan hydrolase</fullName>
    </recommendedName>
</protein>
<feature type="region of interest" description="Disordered" evidence="7">
    <location>
        <begin position="216"/>
        <end position="237"/>
    </location>
</feature>
<evidence type="ECO:0000256" key="6">
    <source>
        <dbReference type="ARBA" id="ARBA00022807"/>
    </source>
</evidence>
<feature type="signal peptide" evidence="8">
    <location>
        <begin position="1"/>
        <end position="24"/>
    </location>
</feature>
<feature type="domain" description="NlpC/P60" evidence="10">
    <location>
        <begin position="234"/>
        <end position="354"/>
    </location>
</feature>
<dbReference type="Pfam" id="PF01476">
    <property type="entry name" value="LysM"/>
    <property type="match status" value="3"/>
</dbReference>
<dbReference type="OrthoDB" id="9813368at2"/>
<dbReference type="InterPro" id="IPR051202">
    <property type="entry name" value="Peptidase_C40"/>
</dbReference>
<dbReference type="PROSITE" id="PS51935">
    <property type="entry name" value="NLPC_P60"/>
    <property type="match status" value="1"/>
</dbReference>
<evidence type="ECO:0000259" key="10">
    <source>
        <dbReference type="PROSITE" id="PS51935"/>
    </source>
</evidence>
<dbReference type="InterPro" id="IPR036779">
    <property type="entry name" value="LysM_dom_sf"/>
</dbReference>
<dbReference type="Proteomes" id="UP000465778">
    <property type="component" value="Unassembled WGS sequence"/>
</dbReference>
<comment type="caution">
    <text evidence="11">The sequence shown here is derived from an EMBL/GenBank/DDBJ whole genome shotgun (WGS) entry which is preliminary data.</text>
</comment>
<dbReference type="EMBL" id="VDEM01000025">
    <property type="protein sequence ID" value="KAF0823713.1"/>
    <property type="molecule type" value="Genomic_DNA"/>
</dbReference>
<evidence type="ECO:0000256" key="4">
    <source>
        <dbReference type="ARBA" id="ARBA00022737"/>
    </source>
</evidence>
<gene>
    <name evidence="11" type="ORF">KIS1582_2441</name>
</gene>
<evidence type="ECO:0000256" key="1">
    <source>
        <dbReference type="ARBA" id="ARBA00007074"/>
    </source>
</evidence>
<evidence type="ECO:0000256" key="5">
    <source>
        <dbReference type="ARBA" id="ARBA00022801"/>
    </source>
</evidence>
<sequence length="354" mass="37879">MKKQIVSIAAAAMLSSAFASQASADTYTVKKGDTLFHLAIKYKTTVTDIKKANNLSSDFLSINQKLEIPGAAAEKPESNQPSGGTTAPAPANTAKTYTVKSGDTLSKIALSHNISLKDLMSWNGLSTHLIYPGQVFKVSKSAGNTSGDTGEQADSAPAPSSPANGSSSEVYIVKKGDTLGSIAAKYKTTVQQIKAWNKLSSDLILIGQKLNLSADKDSNESVSSGKPDNNEQASGAAASVLAEAQKHVGVPYQWGGQTPSGFDCSGFIYYVLKQTGSKMVRYSSEGYYSRSFYVNTPQPGDLVFFENTYKKGISHLGFYVGNNKFIHAGSSGVEVSSLDNSYWKKHFDGFKRFY</sequence>
<proteinExistence type="inferred from homology"/>
<dbReference type="CDD" id="cd00118">
    <property type="entry name" value="LysM"/>
    <property type="match status" value="3"/>
</dbReference>
<accession>A0A800MWD8</accession>
<dbReference type="AlphaFoldDB" id="A0A800MWD8"/>
<evidence type="ECO:0000256" key="2">
    <source>
        <dbReference type="ARBA" id="ARBA00022670"/>
    </source>
</evidence>
<keyword evidence="3 8" id="KW-0732">Signal</keyword>
<comment type="similarity">
    <text evidence="1">Belongs to the peptidase C40 family.</text>
</comment>
<dbReference type="SMART" id="SM00257">
    <property type="entry name" value="LysM"/>
    <property type="match status" value="3"/>
</dbReference>
<feature type="compositionally biased region" description="Low complexity" evidence="7">
    <location>
        <begin position="155"/>
        <end position="168"/>
    </location>
</feature>
<keyword evidence="6" id="KW-0788">Thiol protease</keyword>
<keyword evidence="2" id="KW-0645">Protease</keyword>
<dbReference type="Pfam" id="PF00877">
    <property type="entry name" value="NLPC_P60"/>
    <property type="match status" value="1"/>
</dbReference>
<evidence type="ECO:0000313" key="12">
    <source>
        <dbReference type="Proteomes" id="UP000465778"/>
    </source>
</evidence>
<dbReference type="PANTHER" id="PTHR47053">
    <property type="entry name" value="MUREIN DD-ENDOPEPTIDASE MEPH-RELATED"/>
    <property type="match status" value="1"/>
</dbReference>
<evidence type="ECO:0008006" key="13">
    <source>
        <dbReference type="Google" id="ProtNLM"/>
    </source>
</evidence>
<organism evidence="11 12">
    <name type="scientific">Cytobacillus firmus</name>
    <name type="common">Bacillus firmus</name>
    <dbReference type="NCBI Taxonomy" id="1399"/>
    <lineage>
        <taxon>Bacteria</taxon>
        <taxon>Bacillati</taxon>
        <taxon>Bacillota</taxon>
        <taxon>Bacilli</taxon>
        <taxon>Bacillales</taxon>
        <taxon>Bacillaceae</taxon>
        <taxon>Cytobacillus</taxon>
    </lineage>
</organism>
<dbReference type="SUPFAM" id="SSF54106">
    <property type="entry name" value="LysM domain"/>
    <property type="match status" value="3"/>
</dbReference>
<evidence type="ECO:0000313" key="11">
    <source>
        <dbReference type="EMBL" id="KAF0823713.1"/>
    </source>
</evidence>
<dbReference type="RefSeq" id="WP_159345225.1">
    <property type="nucleotide sequence ID" value="NZ_JBALOT010000041.1"/>
</dbReference>